<keyword evidence="4" id="KW-1015">Disulfide bond</keyword>
<feature type="compositionally biased region" description="Basic and acidic residues" evidence="6">
    <location>
        <begin position="274"/>
        <end position="283"/>
    </location>
</feature>
<evidence type="ECO:0000256" key="6">
    <source>
        <dbReference type="SAM" id="MobiDB-lite"/>
    </source>
</evidence>
<feature type="compositionally biased region" description="Polar residues" evidence="6">
    <location>
        <begin position="601"/>
        <end position="617"/>
    </location>
</feature>
<feature type="compositionally biased region" description="Polar residues" evidence="6">
    <location>
        <begin position="505"/>
        <end position="514"/>
    </location>
</feature>
<dbReference type="InterPro" id="IPR002557">
    <property type="entry name" value="Chitin-bd_dom"/>
</dbReference>
<feature type="domain" description="Chitin-binding type-2" evidence="8">
    <location>
        <begin position="834"/>
        <end position="891"/>
    </location>
</feature>
<feature type="compositionally biased region" description="Low complexity" evidence="6">
    <location>
        <begin position="663"/>
        <end position="687"/>
    </location>
</feature>
<dbReference type="EMBL" id="CH902618">
    <property type="protein sequence ID" value="EDV39392.1"/>
    <property type="molecule type" value="Genomic_DNA"/>
</dbReference>
<feature type="compositionally biased region" description="Basic and acidic residues" evidence="6">
    <location>
        <begin position="715"/>
        <end position="724"/>
    </location>
</feature>
<evidence type="ECO:0000313" key="10">
    <source>
        <dbReference type="Proteomes" id="UP000007801"/>
    </source>
</evidence>
<feature type="compositionally biased region" description="Basic and acidic residues" evidence="6">
    <location>
        <begin position="322"/>
        <end position="331"/>
    </location>
</feature>
<feature type="compositionally biased region" description="Low complexity" evidence="6">
    <location>
        <begin position="527"/>
        <end position="542"/>
    </location>
</feature>
<dbReference type="AlphaFoldDB" id="B3M4C2"/>
<dbReference type="KEGG" id="dan:6507148"/>
<feature type="region of interest" description="Disordered" evidence="6">
    <location>
        <begin position="234"/>
        <end position="724"/>
    </location>
</feature>
<feature type="compositionally biased region" description="Low complexity" evidence="6">
    <location>
        <begin position="163"/>
        <end position="179"/>
    </location>
</feature>
<dbReference type="GO" id="GO:0008061">
    <property type="term" value="F:chitin binding"/>
    <property type="evidence" value="ECO:0007669"/>
    <property type="project" value="UniProtKB-KW"/>
</dbReference>
<feature type="domain" description="Chitin-binding type-2" evidence="8">
    <location>
        <begin position="760"/>
        <end position="817"/>
    </location>
</feature>
<feature type="compositionally biased region" description="Polar residues" evidence="6">
    <location>
        <begin position="332"/>
        <end position="354"/>
    </location>
</feature>
<feature type="signal peptide" evidence="7">
    <location>
        <begin position="1"/>
        <end position="19"/>
    </location>
</feature>
<dbReference type="eggNOG" id="ENOG502S6BV">
    <property type="taxonomic scope" value="Eukaryota"/>
</dbReference>
<evidence type="ECO:0000256" key="2">
    <source>
        <dbReference type="ARBA" id="ARBA00022729"/>
    </source>
</evidence>
<feature type="compositionally biased region" description="Low complexity" evidence="6">
    <location>
        <begin position="575"/>
        <end position="600"/>
    </location>
</feature>
<feature type="region of interest" description="Disordered" evidence="6">
    <location>
        <begin position="163"/>
        <end position="219"/>
    </location>
</feature>
<evidence type="ECO:0000256" key="5">
    <source>
        <dbReference type="ARBA" id="ARBA00023180"/>
    </source>
</evidence>
<evidence type="ECO:0000313" key="9">
    <source>
        <dbReference type="EMBL" id="EDV39392.1"/>
    </source>
</evidence>
<feature type="compositionally biased region" description="Low complexity" evidence="6">
    <location>
        <begin position="356"/>
        <end position="368"/>
    </location>
</feature>
<dbReference type="InParanoid" id="B3M4C2"/>
<dbReference type="GO" id="GO:0005576">
    <property type="term" value="C:extracellular region"/>
    <property type="evidence" value="ECO:0007669"/>
    <property type="project" value="InterPro"/>
</dbReference>
<dbReference type="PROSITE" id="PS50940">
    <property type="entry name" value="CHIT_BIND_II"/>
    <property type="match status" value="3"/>
</dbReference>
<keyword evidence="5" id="KW-0325">Glycoprotein</keyword>
<dbReference type="SMART" id="SM00494">
    <property type="entry name" value="ChtBD2"/>
    <property type="match status" value="4"/>
</dbReference>
<dbReference type="Proteomes" id="UP000007801">
    <property type="component" value="Unassembled WGS sequence"/>
</dbReference>
<name>B3M4C2_DROAN</name>
<feature type="compositionally biased region" description="Low complexity" evidence="6">
    <location>
        <begin position="284"/>
        <end position="317"/>
    </location>
</feature>
<dbReference type="PANTHER" id="PTHR23301">
    <property type="entry name" value="CHITIN BINDING PERITROPHIN-A"/>
    <property type="match status" value="1"/>
</dbReference>
<dbReference type="PANTHER" id="PTHR23301:SF106">
    <property type="entry name" value="CHITIN-BINDING TYPE-2 DOMAIN-CONTAINING PROTEIN-RELATED"/>
    <property type="match status" value="1"/>
</dbReference>
<feature type="compositionally biased region" description="Polar residues" evidence="6">
    <location>
        <begin position="544"/>
        <end position="570"/>
    </location>
</feature>
<evidence type="ECO:0000256" key="7">
    <source>
        <dbReference type="SAM" id="SignalP"/>
    </source>
</evidence>
<feature type="compositionally biased region" description="Polar residues" evidence="6">
    <location>
        <begin position="415"/>
        <end position="478"/>
    </location>
</feature>
<feature type="compositionally biased region" description="Low complexity" evidence="6">
    <location>
        <begin position="252"/>
        <end position="265"/>
    </location>
</feature>
<keyword evidence="3" id="KW-0677">Repeat</keyword>
<dbReference type="FunCoup" id="B3M4C2">
    <property type="interactions" value="6"/>
</dbReference>
<feature type="compositionally biased region" description="Polar residues" evidence="6">
    <location>
        <begin position="238"/>
        <end position="251"/>
    </location>
</feature>
<feature type="chain" id="PRO_5002791907" description="Chitin-binding type-2 domain-containing protein" evidence="7">
    <location>
        <begin position="20"/>
        <end position="965"/>
    </location>
</feature>
<dbReference type="InterPro" id="IPR051940">
    <property type="entry name" value="Chitin_bind-dev_reg"/>
</dbReference>
<dbReference type="OMA" id="PKRTTEP"/>
<keyword evidence="10" id="KW-1185">Reference proteome</keyword>
<evidence type="ECO:0000256" key="3">
    <source>
        <dbReference type="ARBA" id="ARBA00022737"/>
    </source>
</evidence>
<dbReference type="InterPro" id="IPR036508">
    <property type="entry name" value="Chitin-bd_dom_sf"/>
</dbReference>
<dbReference type="Pfam" id="PF01607">
    <property type="entry name" value="CBM_14"/>
    <property type="match status" value="3"/>
</dbReference>
<organism evidence="9 10">
    <name type="scientific">Drosophila ananassae</name>
    <name type="common">Fruit fly</name>
    <dbReference type="NCBI Taxonomy" id="7217"/>
    <lineage>
        <taxon>Eukaryota</taxon>
        <taxon>Metazoa</taxon>
        <taxon>Ecdysozoa</taxon>
        <taxon>Arthropoda</taxon>
        <taxon>Hexapoda</taxon>
        <taxon>Insecta</taxon>
        <taxon>Pterygota</taxon>
        <taxon>Neoptera</taxon>
        <taxon>Endopterygota</taxon>
        <taxon>Diptera</taxon>
        <taxon>Brachycera</taxon>
        <taxon>Muscomorpha</taxon>
        <taxon>Ephydroidea</taxon>
        <taxon>Drosophilidae</taxon>
        <taxon>Drosophila</taxon>
        <taxon>Sophophora</taxon>
    </lineage>
</organism>
<dbReference type="GeneID" id="6507148"/>
<evidence type="ECO:0000256" key="4">
    <source>
        <dbReference type="ARBA" id="ARBA00023157"/>
    </source>
</evidence>
<feature type="compositionally biased region" description="Basic and acidic residues" evidence="6">
    <location>
        <begin position="693"/>
        <end position="702"/>
    </location>
</feature>
<keyword evidence="1" id="KW-0147">Chitin-binding</keyword>
<accession>B3M4C2</accession>
<feature type="compositionally biased region" description="Low complexity" evidence="6">
    <location>
        <begin position="489"/>
        <end position="504"/>
    </location>
</feature>
<dbReference type="SMR" id="B3M4C2"/>
<feature type="compositionally biased region" description="Low complexity" evidence="6">
    <location>
        <begin position="396"/>
        <end position="414"/>
    </location>
</feature>
<feature type="compositionally biased region" description="Polar residues" evidence="6">
    <location>
        <begin position="640"/>
        <end position="656"/>
    </location>
</feature>
<proteinExistence type="predicted"/>
<feature type="compositionally biased region" description="Low complexity" evidence="6">
    <location>
        <begin position="625"/>
        <end position="639"/>
    </location>
</feature>
<protein>
    <recommendedName>
        <fullName evidence="8">Chitin-binding type-2 domain-containing protein</fullName>
    </recommendedName>
</protein>
<dbReference type="SUPFAM" id="SSF57625">
    <property type="entry name" value="Invertebrate chitin-binding proteins"/>
    <property type="match status" value="4"/>
</dbReference>
<sequence>MQIVFVLLAIVWIVPQTLAKDSCAGQPFGSRAVDPQDPYSYVLCLGLLGQIRITCHEGLKFDAASQACVVEKKELQTPKKETKNELKIEQEIKVDRPVIFNIFGNLNFFGSLWGSSQEATPSPLTGDSIPHLQFSNLAAEVQPQSTIITIQNVDNTSKDQAIGSEKLSSSGSLLEENGSTTESPDSEISTEDNLSSESTTEENGNSEISTTEAALESSTEDGILGSENLLIGGLSLEIPSTPQEDNGSLENPTTDPSPESTTEDSISSSVNPLELDRFLEKLAESSTEENLSSEPSEENPTTESSSEGTTEDSISSSVNPLELDRFLEKLAESSTEENVASSENPSTDSTSEDNGSSETTEPSSESTEAGNEGSISSSENPLVTEPSEESTTLADSGSSESSVTEPSQESSTQEDNVSSEWPPLESTTQEDNSSSESPVTEVSLASTSEEGISSSEPPLVTDPSQESTIQDNRSSESPVTEPFRESTTEESISSSEPSQETTIQDNRSSESPVTEPSRESTTEDGISSSENPSPTEPSLESTTQEDNVSSQSPALESTTQGDNSSPESPVTNPPLESTTEESLSSSENPVSTESSVETTTQDNRSSECPVTSPSLESTTKEDSVSSESPVTEPSQESTTQNDNGSDPVTEPSLTTTSEKDNGSSESPVTKPSPESSTEESISSSEKPAVTEPSQERTTKKDNGSAGNPATAPPKESTECPDVKPKEDGALVTYLKESGLSQLSGLMSQKWAGKKPKDVNATICTNLPNGVFLRDPTSCNKFYICLNGKPRPGNCPSNLNFDIKNKVCNYPSLVDCSIDEKPEVVTKKPSEDNNTLDCRSLHNGAYIRDPTSCSKFYVCANGRAIARECPRGLYFDFTFNFCNYPGQVKCSIGESSAGSHRPPNRASVPDCSKAADGTRFGDIKMRNKYYSCRKGKAVLNYCSAGMWFDAEKQKCIDQRLMIGTKE</sequence>
<dbReference type="OrthoDB" id="6020543at2759"/>
<feature type="compositionally biased region" description="Low complexity" evidence="6">
    <location>
        <begin position="191"/>
        <end position="212"/>
    </location>
</feature>
<reference evidence="9 10" key="1">
    <citation type="journal article" date="2007" name="Nature">
        <title>Evolution of genes and genomes on the Drosophila phylogeny.</title>
        <authorList>
            <consortium name="Drosophila 12 Genomes Consortium"/>
            <person name="Clark A.G."/>
            <person name="Eisen M.B."/>
            <person name="Smith D.R."/>
            <person name="Bergman C.M."/>
            <person name="Oliver B."/>
            <person name="Markow T.A."/>
            <person name="Kaufman T.C."/>
            <person name="Kellis M."/>
            <person name="Gelbart W."/>
            <person name="Iyer V.N."/>
            <person name="Pollard D.A."/>
            <person name="Sackton T.B."/>
            <person name="Larracuente A.M."/>
            <person name="Singh N.D."/>
            <person name="Abad J.P."/>
            <person name="Abt D.N."/>
            <person name="Adryan B."/>
            <person name="Aguade M."/>
            <person name="Akashi H."/>
            <person name="Anderson W.W."/>
            <person name="Aquadro C.F."/>
            <person name="Ardell D.H."/>
            <person name="Arguello R."/>
            <person name="Artieri C.G."/>
            <person name="Barbash D.A."/>
            <person name="Barker D."/>
            <person name="Barsanti P."/>
            <person name="Batterham P."/>
            <person name="Batzoglou S."/>
            <person name="Begun D."/>
            <person name="Bhutkar A."/>
            <person name="Blanco E."/>
            <person name="Bosak S.A."/>
            <person name="Bradley R.K."/>
            <person name="Brand A.D."/>
            <person name="Brent M.R."/>
            <person name="Brooks A.N."/>
            <person name="Brown R.H."/>
            <person name="Butlin R.K."/>
            <person name="Caggese C."/>
            <person name="Calvi B.R."/>
            <person name="Bernardo de Carvalho A."/>
            <person name="Caspi A."/>
            <person name="Castrezana S."/>
            <person name="Celniker S.E."/>
            <person name="Chang J.L."/>
            <person name="Chapple C."/>
            <person name="Chatterji S."/>
            <person name="Chinwalla A."/>
            <person name="Civetta A."/>
            <person name="Clifton S.W."/>
            <person name="Comeron J.M."/>
            <person name="Costello J.C."/>
            <person name="Coyne J.A."/>
            <person name="Daub J."/>
            <person name="David R.G."/>
            <person name="Delcher A.L."/>
            <person name="Delehaunty K."/>
            <person name="Do C.B."/>
            <person name="Ebling H."/>
            <person name="Edwards K."/>
            <person name="Eickbush T."/>
            <person name="Evans J.D."/>
            <person name="Filipski A."/>
            <person name="Findeiss S."/>
            <person name="Freyhult E."/>
            <person name="Fulton L."/>
            <person name="Fulton R."/>
            <person name="Garcia A.C."/>
            <person name="Gardiner A."/>
            <person name="Garfield D.A."/>
            <person name="Garvin B.E."/>
            <person name="Gibson G."/>
            <person name="Gilbert D."/>
            <person name="Gnerre S."/>
            <person name="Godfrey J."/>
            <person name="Good R."/>
            <person name="Gotea V."/>
            <person name="Gravely B."/>
            <person name="Greenberg A.J."/>
            <person name="Griffiths-Jones S."/>
            <person name="Gross S."/>
            <person name="Guigo R."/>
            <person name="Gustafson E.A."/>
            <person name="Haerty W."/>
            <person name="Hahn M.W."/>
            <person name="Halligan D.L."/>
            <person name="Halpern A.L."/>
            <person name="Halter G.M."/>
            <person name="Han M.V."/>
            <person name="Heger A."/>
            <person name="Hillier L."/>
            <person name="Hinrichs A.S."/>
            <person name="Holmes I."/>
            <person name="Hoskins R.A."/>
            <person name="Hubisz M.J."/>
            <person name="Hultmark D."/>
            <person name="Huntley M.A."/>
            <person name="Jaffe D.B."/>
            <person name="Jagadeeshan S."/>
            <person name="Jeck W.R."/>
            <person name="Johnson J."/>
            <person name="Jones C.D."/>
            <person name="Jordan W.C."/>
            <person name="Karpen G.H."/>
            <person name="Kataoka E."/>
            <person name="Keightley P.D."/>
            <person name="Kheradpour P."/>
            <person name="Kirkness E.F."/>
            <person name="Koerich L.B."/>
            <person name="Kristiansen K."/>
            <person name="Kudrna D."/>
            <person name="Kulathinal R.J."/>
            <person name="Kumar S."/>
            <person name="Kwok R."/>
            <person name="Lander E."/>
            <person name="Langley C.H."/>
            <person name="Lapoint R."/>
            <person name="Lazzaro B.P."/>
            <person name="Lee S.J."/>
            <person name="Levesque L."/>
            <person name="Li R."/>
            <person name="Lin C.F."/>
            <person name="Lin M.F."/>
            <person name="Lindblad-Toh K."/>
            <person name="Llopart A."/>
            <person name="Long M."/>
            <person name="Low L."/>
            <person name="Lozovsky E."/>
            <person name="Lu J."/>
            <person name="Luo M."/>
            <person name="Machado C.A."/>
            <person name="Makalowski W."/>
            <person name="Marzo M."/>
            <person name="Matsuda M."/>
            <person name="Matzkin L."/>
            <person name="McAllister B."/>
            <person name="McBride C.S."/>
            <person name="McKernan B."/>
            <person name="McKernan K."/>
            <person name="Mendez-Lago M."/>
            <person name="Minx P."/>
            <person name="Mollenhauer M.U."/>
            <person name="Montooth K."/>
            <person name="Mount S.M."/>
            <person name="Mu X."/>
            <person name="Myers E."/>
            <person name="Negre B."/>
            <person name="Newfeld S."/>
            <person name="Nielsen R."/>
            <person name="Noor M.A."/>
            <person name="O'Grady P."/>
            <person name="Pachter L."/>
            <person name="Papaceit M."/>
            <person name="Parisi M.J."/>
            <person name="Parisi M."/>
            <person name="Parts L."/>
            <person name="Pedersen J.S."/>
            <person name="Pesole G."/>
            <person name="Phillippy A.M."/>
            <person name="Ponting C.P."/>
            <person name="Pop M."/>
            <person name="Porcelli D."/>
            <person name="Powell J.R."/>
            <person name="Prohaska S."/>
            <person name="Pruitt K."/>
            <person name="Puig M."/>
            <person name="Quesneville H."/>
            <person name="Ram K.R."/>
            <person name="Rand D."/>
            <person name="Rasmussen M.D."/>
            <person name="Reed L.K."/>
            <person name="Reenan R."/>
            <person name="Reily A."/>
            <person name="Remington K.A."/>
            <person name="Rieger T.T."/>
            <person name="Ritchie M.G."/>
            <person name="Robin C."/>
            <person name="Rogers Y.H."/>
            <person name="Rohde C."/>
            <person name="Rozas J."/>
            <person name="Rubenfield M.J."/>
            <person name="Ruiz A."/>
            <person name="Russo S."/>
            <person name="Salzberg S.L."/>
            <person name="Sanchez-Gracia A."/>
            <person name="Saranga D.J."/>
            <person name="Sato H."/>
            <person name="Schaeffer S.W."/>
            <person name="Schatz M.C."/>
            <person name="Schlenke T."/>
            <person name="Schwartz R."/>
            <person name="Segarra C."/>
            <person name="Singh R.S."/>
            <person name="Sirot L."/>
            <person name="Sirota M."/>
            <person name="Sisneros N.B."/>
            <person name="Smith C.D."/>
            <person name="Smith T.F."/>
            <person name="Spieth J."/>
            <person name="Stage D.E."/>
            <person name="Stark A."/>
            <person name="Stephan W."/>
            <person name="Strausberg R.L."/>
            <person name="Strempel S."/>
            <person name="Sturgill D."/>
            <person name="Sutton G."/>
            <person name="Sutton G.G."/>
            <person name="Tao W."/>
            <person name="Teichmann S."/>
            <person name="Tobari Y.N."/>
            <person name="Tomimura Y."/>
            <person name="Tsolas J.M."/>
            <person name="Valente V.L."/>
            <person name="Venter E."/>
            <person name="Venter J.C."/>
            <person name="Vicario S."/>
            <person name="Vieira F.G."/>
            <person name="Vilella A.J."/>
            <person name="Villasante A."/>
            <person name="Walenz B."/>
            <person name="Wang J."/>
            <person name="Wasserman M."/>
            <person name="Watts T."/>
            <person name="Wilson D."/>
            <person name="Wilson R.K."/>
            <person name="Wing R.A."/>
            <person name="Wolfner M.F."/>
            <person name="Wong A."/>
            <person name="Wong G.K."/>
            <person name="Wu C.I."/>
            <person name="Wu G."/>
            <person name="Yamamoto D."/>
            <person name="Yang H.P."/>
            <person name="Yang S.P."/>
            <person name="Yorke J.A."/>
            <person name="Yoshida K."/>
            <person name="Zdobnov E."/>
            <person name="Zhang P."/>
            <person name="Zhang Y."/>
            <person name="Zimin A.V."/>
            <person name="Baldwin J."/>
            <person name="Abdouelleil A."/>
            <person name="Abdulkadir J."/>
            <person name="Abebe A."/>
            <person name="Abera B."/>
            <person name="Abreu J."/>
            <person name="Acer S.C."/>
            <person name="Aftuck L."/>
            <person name="Alexander A."/>
            <person name="An P."/>
            <person name="Anderson E."/>
            <person name="Anderson S."/>
            <person name="Arachi H."/>
            <person name="Azer M."/>
            <person name="Bachantsang P."/>
            <person name="Barry A."/>
            <person name="Bayul T."/>
            <person name="Berlin A."/>
            <person name="Bessette D."/>
            <person name="Bloom T."/>
            <person name="Blye J."/>
            <person name="Boguslavskiy L."/>
            <person name="Bonnet C."/>
            <person name="Boukhgalter B."/>
            <person name="Bourzgui I."/>
            <person name="Brown A."/>
            <person name="Cahill P."/>
            <person name="Channer S."/>
            <person name="Cheshatsang Y."/>
            <person name="Chuda L."/>
            <person name="Citroen M."/>
            <person name="Collymore A."/>
            <person name="Cooke P."/>
            <person name="Costello M."/>
            <person name="D'Aco K."/>
            <person name="Daza R."/>
            <person name="De Haan G."/>
            <person name="DeGray S."/>
            <person name="DeMaso C."/>
            <person name="Dhargay N."/>
            <person name="Dooley K."/>
            <person name="Dooley E."/>
            <person name="Doricent M."/>
            <person name="Dorje P."/>
            <person name="Dorjee K."/>
            <person name="Dupes A."/>
            <person name="Elong R."/>
            <person name="Falk J."/>
            <person name="Farina A."/>
            <person name="Faro S."/>
            <person name="Ferguson D."/>
            <person name="Fisher S."/>
            <person name="Foley C.D."/>
            <person name="Franke A."/>
            <person name="Friedrich D."/>
            <person name="Gadbois L."/>
            <person name="Gearin G."/>
            <person name="Gearin C.R."/>
            <person name="Giannoukos G."/>
            <person name="Goode T."/>
            <person name="Graham J."/>
            <person name="Grandbois E."/>
            <person name="Grewal S."/>
            <person name="Gyaltsen K."/>
            <person name="Hafez N."/>
            <person name="Hagos B."/>
            <person name="Hall J."/>
            <person name="Henson C."/>
            <person name="Hollinger A."/>
            <person name="Honan T."/>
            <person name="Huard M.D."/>
            <person name="Hughes L."/>
            <person name="Hurhula B."/>
            <person name="Husby M.E."/>
            <person name="Kamat A."/>
            <person name="Kanga B."/>
            <person name="Kashin S."/>
            <person name="Khazanovich D."/>
            <person name="Kisner P."/>
            <person name="Lance K."/>
            <person name="Lara M."/>
            <person name="Lee W."/>
            <person name="Lennon N."/>
            <person name="Letendre F."/>
            <person name="LeVine R."/>
            <person name="Lipovsky A."/>
            <person name="Liu X."/>
            <person name="Liu J."/>
            <person name="Liu S."/>
            <person name="Lokyitsang T."/>
            <person name="Lokyitsang Y."/>
            <person name="Lubonja R."/>
            <person name="Lui A."/>
            <person name="MacDonald P."/>
            <person name="Magnisalis V."/>
            <person name="Maru K."/>
            <person name="Matthews C."/>
            <person name="McCusker W."/>
            <person name="McDonough S."/>
            <person name="Mehta T."/>
            <person name="Meldrim J."/>
            <person name="Meneus L."/>
            <person name="Mihai O."/>
            <person name="Mihalev A."/>
            <person name="Mihova T."/>
            <person name="Mittelman R."/>
            <person name="Mlenga V."/>
            <person name="Montmayeur A."/>
            <person name="Mulrain L."/>
            <person name="Navidi A."/>
            <person name="Naylor J."/>
            <person name="Negash T."/>
            <person name="Nguyen T."/>
            <person name="Nguyen N."/>
            <person name="Nicol R."/>
            <person name="Norbu C."/>
            <person name="Norbu N."/>
            <person name="Novod N."/>
            <person name="O'Neill B."/>
            <person name="Osman S."/>
            <person name="Markiewicz E."/>
            <person name="Oyono O.L."/>
            <person name="Patti C."/>
            <person name="Phunkhang P."/>
            <person name="Pierre F."/>
            <person name="Priest M."/>
            <person name="Raghuraman S."/>
            <person name="Rege F."/>
            <person name="Reyes R."/>
            <person name="Rise C."/>
            <person name="Rogov P."/>
            <person name="Ross K."/>
            <person name="Ryan E."/>
            <person name="Settipalli S."/>
            <person name="Shea T."/>
            <person name="Sherpa N."/>
            <person name="Shi L."/>
            <person name="Shih D."/>
            <person name="Sparrow T."/>
            <person name="Spaulding J."/>
            <person name="Stalker J."/>
            <person name="Stange-Thomann N."/>
            <person name="Stavropoulos S."/>
            <person name="Stone C."/>
            <person name="Strader C."/>
            <person name="Tesfaye S."/>
            <person name="Thomson T."/>
            <person name="Thoulutsang Y."/>
            <person name="Thoulutsang D."/>
            <person name="Topham K."/>
            <person name="Topping I."/>
            <person name="Tsamla T."/>
            <person name="Vassiliev H."/>
            <person name="Vo A."/>
            <person name="Wangchuk T."/>
            <person name="Wangdi T."/>
            <person name="Weiand M."/>
            <person name="Wilkinson J."/>
            <person name="Wilson A."/>
            <person name="Yadav S."/>
            <person name="Young G."/>
            <person name="Yu Q."/>
            <person name="Zembek L."/>
            <person name="Zhong D."/>
            <person name="Zimmer A."/>
            <person name="Zwirko Z."/>
            <person name="Jaffe D.B."/>
            <person name="Alvarez P."/>
            <person name="Brockman W."/>
            <person name="Butler J."/>
            <person name="Chin C."/>
            <person name="Gnerre S."/>
            <person name="Grabherr M."/>
            <person name="Kleber M."/>
            <person name="Mauceli E."/>
            <person name="MacCallum I."/>
        </authorList>
    </citation>
    <scope>NUCLEOTIDE SEQUENCE [LARGE SCALE GENOMIC DNA]</scope>
    <source>
        <strain evidence="10">Tucson 14024-0371.13</strain>
    </source>
</reference>
<evidence type="ECO:0000256" key="1">
    <source>
        <dbReference type="ARBA" id="ARBA00022669"/>
    </source>
</evidence>
<dbReference type="HOGENOM" id="CLU_306808_0_0_1"/>
<keyword evidence="2 7" id="KW-0732">Signal</keyword>
<gene>
    <name evidence="9" type="primary">Dana\GF24516</name>
    <name evidence="9" type="synonym">dana_GLEANR_9230</name>
    <name evidence="9" type="ORF">GF24516</name>
</gene>
<evidence type="ECO:0000259" key="8">
    <source>
        <dbReference type="PROSITE" id="PS50940"/>
    </source>
</evidence>
<dbReference type="Gene3D" id="2.170.140.10">
    <property type="entry name" value="Chitin binding domain"/>
    <property type="match status" value="3"/>
</dbReference>
<feature type="domain" description="Chitin-binding type-2" evidence="8">
    <location>
        <begin position="907"/>
        <end position="954"/>
    </location>
</feature>